<feature type="compositionally biased region" description="Pro residues" evidence="18">
    <location>
        <begin position="407"/>
        <end position="419"/>
    </location>
</feature>
<dbReference type="Gene3D" id="2.60.40.10">
    <property type="entry name" value="Immunoglobulins"/>
    <property type="match status" value="3"/>
</dbReference>
<keyword evidence="15" id="KW-0675">Receptor</keyword>
<dbReference type="CDD" id="cd00096">
    <property type="entry name" value="Ig"/>
    <property type="match status" value="2"/>
</dbReference>
<comment type="caution">
    <text evidence="21">The sequence shown here is derived from an EMBL/GenBank/DDBJ whole genome shotgun (WGS) entry which is preliminary data.</text>
</comment>
<dbReference type="InterPro" id="IPR007110">
    <property type="entry name" value="Ig-like_dom"/>
</dbReference>
<reference evidence="21 22" key="1">
    <citation type="submission" date="2020-04" db="EMBL/GenBank/DDBJ databases">
        <authorList>
            <person name="Laetsch R D."/>
            <person name="Stevens L."/>
            <person name="Kumar S."/>
            <person name="Blaxter L. M."/>
        </authorList>
    </citation>
    <scope>NUCLEOTIDE SEQUENCE [LARGE SCALE GENOMIC DNA]</scope>
</reference>
<evidence type="ECO:0000256" key="1">
    <source>
        <dbReference type="ARBA" id="ARBA00004167"/>
    </source>
</evidence>
<dbReference type="InterPro" id="IPR036179">
    <property type="entry name" value="Ig-like_dom_sf"/>
</dbReference>
<dbReference type="Pfam" id="PF13927">
    <property type="entry name" value="Ig_3"/>
    <property type="match status" value="1"/>
</dbReference>
<evidence type="ECO:0000313" key="22">
    <source>
        <dbReference type="Proteomes" id="UP000494206"/>
    </source>
</evidence>
<keyword evidence="10" id="KW-0067">ATP-binding</keyword>
<keyword evidence="14" id="KW-1015">Disulfide bond</keyword>
<dbReference type="InterPro" id="IPR003598">
    <property type="entry name" value="Ig_sub2"/>
</dbReference>
<keyword evidence="17" id="KW-0393">Immunoglobulin domain</keyword>
<dbReference type="GO" id="GO:0005524">
    <property type="term" value="F:ATP binding"/>
    <property type="evidence" value="ECO:0007669"/>
    <property type="project" value="UniProtKB-KW"/>
</dbReference>
<dbReference type="OrthoDB" id="6244905at2759"/>
<dbReference type="GO" id="GO:0004714">
    <property type="term" value="F:transmembrane receptor protein tyrosine kinase activity"/>
    <property type="evidence" value="ECO:0007669"/>
    <property type="project" value="UniProtKB-EC"/>
</dbReference>
<evidence type="ECO:0000256" key="11">
    <source>
        <dbReference type="ARBA" id="ARBA00022989"/>
    </source>
</evidence>
<dbReference type="SUPFAM" id="SSF48726">
    <property type="entry name" value="Immunoglobulin"/>
    <property type="match status" value="3"/>
</dbReference>
<keyword evidence="6" id="KW-0732">Signal</keyword>
<dbReference type="EMBL" id="CADEPM010000002">
    <property type="protein sequence ID" value="CAB3400427.1"/>
    <property type="molecule type" value="Genomic_DNA"/>
</dbReference>
<evidence type="ECO:0000313" key="21">
    <source>
        <dbReference type="EMBL" id="CAB3400427.1"/>
    </source>
</evidence>
<dbReference type="InterPro" id="IPR003599">
    <property type="entry name" value="Ig_sub"/>
</dbReference>
<feature type="domain" description="Ig-like" evidence="20">
    <location>
        <begin position="132"/>
        <end position="219"/>
    </location>
</feature>
<feature type="domain" description="Ig-like" evidence="20">
    <location>
        <begin position="241"/>
        <end position="356"/>
    </location>
</feature>
<dbReference type="InterPro" id="IPR013783">
    <property type="entry name" value="Ig-like_fold"/>
</dbReference>
<evidence type="ECO:0000256" key="3">
    <source>
        <dbReference type="ARBA" id="ARBA00022553"/>
    </source>
</evidence>
<feature type="region of interest" description="Disordered" evidence="18">
    <location>
        <begin position="399"/>
        <end position="426"/>
    </location>
</feature>
<dbReference type="InterPro" id="IPR013098">
    <property type="entry name" value="Ig_I-set"/>
</dbReference>
<evidence type="ECO:0000256" key="19">
    <source>
        <dbReference type="SAM" id="Phobius"/>
    </source>
</evidence>
<keyword evidence="8" id="KW-0547">Nucleotide-binding</keyword>
<sequence length="528" mass="60246">MEQREGDLLSGSVESIVPPRLRDVETKFRIPVGQKQFKLVCPIIANAKDSVMVQWSKNGEQLDWDNRYKISKDGKELRMKNLRLEDSGQYQCQATNGFGHMTLDFHVHVFDENDRSNSVNHNLILANRTSSPSWLVDMSSEWPSTLKINVGGKLELRCPAQGNPLPHIKWYRNEYLLNGNVDNRISSMVIDPVDKSHTGSYRCVVENPLGSLSFTFDVSVADYFDSTTTESIVVLESNNVPVIDQPYNITVYAGHTAQFQCKVKTHENTLIKWLKEVSNPEEIKRNDPSTTIINANGMNLLVLDHIQTDSIVPTDGQKMYTNRLTINKVSREHAGRYICVVTSAEGNIVYKAAQLNVLSNYDFSFRISTDTVLLVIFPLVSIFVIMVILGIIWLKKNQEPSGKASTKPPPPPRMPPPAAPQESDWASDRTLHSSKPLLLNNSMFQQNNSLKYHAATLDRSIPQRNERRFDEMSNVYDSGSVLPYWTQQRNNNSIYNGGYRTLEVFKNRNYPTSEEYFDQDNYFHNQRR</sequence>
<evidence type="ECO:0000256" key="17">
    <source>
        <dbReference type="ARBA" id="ARBA00023319"/>
    </source>
</evidence>
<keyword evidence="5 19" id="KW-0812">Transmembrane</keyword>
<comment type="subcellular location">
    <subcellularLocation>
        <location evidence="1">Membrane</location>
        <topology evidence="1">Single-pass membrane protein</topology>
    </subcellularLocation>
</comment>
<evidence type="ECO:0000256" key="15">
    <source>
        <dbReference type="ARBA" id="ARBA00023170"/>
    </source>
</evidence>
<evidence type="ECO:0000259" key="20">
    <source>
        <dbReference type="PROSITE" id="PS50835"/>
    </source>
</evidence>
<evidence type="ECO:0000256" key="13">
    <source>
        <dbReference type="ARBA" id="ARBA00023137"/>
    </source>
</evidence>
<evidence type="ECO:0000256" key="5">
    <source>
        <dbReference type="ARBA" id="ARBA00022692"/>
    </source>
</evidence>
<dbReference type="InterPro" id="IPR052615">
    <property type="entry name" value="FGFRL"/>
</dbReference>
<keyword evidence="3" id="KW-0597">Phosphoprotein</keyword>
<keyword evidence="13" id="KW-0829">Tyrosine-protein kinase</keyword>
<dbReference type="SMART" id="SM00408">
    <property type="entry name" value="IGc2"/>
    <property type="match status" value="3"/>
</dbReference>
<dbReference type="GO" id="GO:0016020">
    <property type="term" value="C:membrane"/>
    <property type="evidence" value="ECO:0007669"/>
    <property type="project" value="UniProtKB-SubCell"/>
</dbReference>
<keyword evidence="16" id="KW-0325">Glycoprotein</keyword>
<dbReference type="Proteomes" id="UP000494206">
    <property type="component" value="Unassembled WGS sequence"/>
</dbReference>
<evidence type="ECO:0000256" key="8">
    <source>
        <dbReference type="ARBA" id="ARBA00022741"/>
    </source>
</evidence>
<dbReference type="Pfam" id="PF00047">
    <property type="entry name" value="ig"/>
    <property type="match status" value="1"/>
</dbReference>
<keyword evidence="12 19" id="KW-0472">Membrane</keyword>
<accession>A0A8S1ELK3</accession>
<dbReference type="SMART" id="SM00409">
    <property type="entry name" value="IG"/>
    <property type="match status" value="3"/>
</dbReference>
<dbReference type="Pfam" id="PF07679">
    <property type="entry name" value="I-set"/>
    <property type="match status" value="1"/>
</dbReference>
<evidence type="ECO:0000256" key="10">
    <source>
        <dbReference type="ARBA" id="ARBA00022840"/>
    </source>
</evidence>
<keyword evidence="22" id="KW-1185">Reference proteome</keyword>
<dbReference type="PANTHER" id="PTHR19890">
    <property type="entry name" value="FIBROBLAST GROWTH FACTOR RECEPTOR"/>
    <property type="match status" value="1"/>
</dbReference>
<dbReference type="AlphaFoldDB" id="A0A8S1ELK3"/>
<evidence type="ECO:0000256" key="7">
    <source>
        <dbReference type="ARBA" id="ARBA00022737"/>
    </source>
</evidence>
<evidence type="ECO:0000256" key="9">
    <source>
        <dbReference type="ARBA" id="ARBA00022777"/>
    </source>
</evidence>
<evidence type="ECO:0000256" key="6">
    <source>
        <dbReference type="ARBA" id="ARBA00022729"/>
    </source>
</evidence>
<dbReference type="PROSITE" id="PS50835">
    <property type="entry name" value="IG_LIKE"/>
    <property type="match status" value="3"/>
</dbReference>
<evidence type="ECO:0000256" key="14">
    <source>
        <dbReference type="ARBA" id="ARBA00023157"/>
    </source>
</evidence>
<evidence type="ECO:0000256" key="4">
    <source>
        <dbReference type="ARBA" id="ARBA00022679"/>
    </source>
</evidence>
<dbReference type="PANTHER" id="PTHR19890:SF10">
    <property type="entry name" value="FIBROBLAST GROWTH FACTOR RECEPTOR-LIKE 1"/>
    <property type="match status" value="1"/>
</dbReference>
<evidence type="ECO:0000256" key="2">
    <source>
        <dbReference type="ARBA" id="ARBA00011902"/>
    </source>
</evidence>
<proteinExistence type="predicted"/>
<evidence type="ECO:0000256" key="16">
    <source>
        <dbReference type="ARBA" id="ARBA00023180"/>
    </source>
</evidence>
<dbReference type="EC" id="2.7.10.1" evidence="2"/>
<keyword evidence="7" id="KW-0677">Repeat</keyword>
<organism evidence="21 22">
    <name type="scientific">Caenorhabditis bovis</name>
    <dbReference type="NCBI Taxonomy" id="2654633"/>
    <lineage>
        <taxon>Eukaryota</taxon>
        <taxon>Metazoa</taxon>
        <taxon>Ecdysozoa</taxon>
        <taxon>Nematoda</taxon>
        <taxon>Chromadorea</taxon>
        <taxon>Rhabditida</taxon>
        <taxon>Rhabditina</taxon>
        <taxon>Rhabditomorpha</taxon>
        <taxon>Rhabditoidea</taxon>
        <taxon>Rhabditidae</taxon>
        <taxon>Peloderinae</taxon>
        <taxon>Caenorhabditis</taxon>
    </lineage>
</organism>
<evidence type="ECO:0000256" key="12">
    <source>
        <dbReference type="ARBA" id="ARBA00023136"/>
    </source>
</evidence>
<dbReference type="InterPro" id="IPR013151">
    <property type="entry name" value="Immunoglobulin_dom"/>
</dbReference>
<feature type="domain" description="Ig-like" evidence="20">
    <location>
        <begin position="19"/>
        <end position="108"/>
    </location>
</feature>
<protein>
    <recommendedName>
        <fullName evidence="2">receptor protein-tyrosine kinase</fullName>
        <ecNumber evidence="2">2.7.10.1</ecNumber>
    </recommendedName>
</protein>
<keyword evidence="4" id="KW-0808">Transferase</keyword>
<evidence type="ECO:0000256" key="18">
    <source>
        <dbReference type="SAM" id="MobiDB-lite"/>
    </source>
</evidence>
<gene>
    <name evidence="21" type="ORF">CBOVIS_LOCUS3371</name>
</gene>
<keyword evidence="9" id="KW-0418">Kinase</keyword>
<dbReference type="FunFam" id="2.60.40.10:FF:000020">
    <property type="entry name" value="Fibroblast growth factor receptor"/>
    <property type="match status" value="1"/>
</dbReference>
<keyword evidence="11 19" id="KW-1133">Transmembrane helix</keyword>
<name>A0A8S1ELK3_9PELO</name>
<feature type="transmembrane region" description="Helical" evidence="19">
    <location>
        <begin position="372"/>
        <end position="394"/>
    </location>
</feature>